<keyword evidence="1" id="KW-0732">Signal</keyword>
<accession>A0AAD6HRQ5</accession>
<comment type="caution">
    <text evidence="2">The sequence shown here is derived from an EMBL/GenBank/DDBJ whole genome shotgun (WGS) entry which is preliminary data.</text>
</comment>
<dbReference type="Proteomes" id="UP001215712">
    <property type="component" value="Unassembled WGS sequence"/>
</dbReference>
<evidence type="ECO:0000313" key="3">
    <source>
        <dbReference type="Proteomes" id="UP001215712"/>
    </source>
</evidence>
<organism evidence="2 3">
    <name type="scientific">Penicillium malachiteum</name>
    <dbReference type="NCBI Taxonomy" id="1324776"/>
    <lineage>
        <taxon>Eukaryota</taxon>
        <taxon>Fungi</taxon>
        <taxon>Dikarya</taxon>
        <taxon>Ascomycota</taxon>
        <taxon>Pezizomycotina</taxon>
        <taxon>Eurotiomycetes</taxon>
        <taxon>Eurotiomycetidae</taxon>
        <taxon>Eurotiales</taxon>
        <taxon>Aspergillaceae</taxon>
        <taxon>Penicillium</taxon>
    </lineage>
</organism>
<protein>
    <submittedName>
        <fullName evidence="2">Uncharacterized protein</fullName>
    </submittedName>
</protein>
<reference evidence="2" key="1">
    <citation type="journal article" date="2023" name="IMA Fungus">
        <title>Comparative genomic study of the Penicillium genus elucidates a diverse pangenome and 15 lateral gene transfer events.</title>
        <authorList>
            <person name="Petersen C."/>
            <person name="Sorensen T."/>
            <person name="Nielsen M.R."/>
            <person name="Sondergaard T.E."/>
            <person name="Sorensen J.L."/>
            <person name="Fitzpatrick D.A."/>
            <person name="Frisvad J.C."/>
            <person name="Nielsen K.L."/>
        </authorList>
    </citation>
    <scope>NUCLEOTIDE SEQUENCE</scope>
    <source>
        <strain evidence="2">IBT 17514</strain>
    </source>
</reference>
<reference evidence="2" key="2">
    <citation type="submission" date="2023-01" db="EMBL/GenBank/DDBJ databases">
        <authorList>
            <person name="Petersen C."/>
        </authorList>
    </citation>
    <scope>NUCLEOTIDE SEQUENCE</scope>
    <source>
        <strain evidence="2">IBT 17514</strain>
    </source>
</reference>
<name>A0AAD6HRQ5_9EURO</name>
<evidence type="ECO:0000256" key="1">
    <source>
        <dbReference type="SAM" id="SignalP"/>
    </source>
</evidence>
<feature type="chain" id="PRO_5042016525" evidence="1">
    <location>
        <begin position="19"/>
        <end position="67"/>
    </location>
</feature>
<gene>
    <name evidence="2" type="ORF">N7493_003999</name>
</gene>
<keyword evidence="3" id="KW-1185">Reference proteome</keyword>
<sequence length="67" mass="7233">MKFLQSFFALSLLGAAVAIPTTNSMAIPNDNEISTVNRDLTRSHVEERSSCLDVAKAIYATVTMEAA</sequence>
<dbReference type="EMBL" id="JAQJAN010000004">
    <property type="protein sequence ID" value="KAJ5732518.1"/>
    <property type="molecule type" value="Genomic_DNA"/>
</dbReference>
<proteinExistence type="predicted"/>
<feature type="signal peptide" evidence="1">
    <location>
        <begin position="1"/>
        <end position="18"/>
    </location>
</feature>
<dbReference type="AlphaFoldDB" id="A0AAD6HRQ5"/>
<evidence type="ECO:0000313" key="2">
    <source>
        <dbReference type="EMBL" id="KAJ5732518.1"/>
    </source>
</evidence>